<evidence type="ECO:0000313" key="11">
    <source>
        <dbReference type="Proteomes" id="UP001054945"/>
    </source>
</evidence>
<dbReference type="InterPro" id="IPR004217">
    <property type="entry name" value="Tim10-like"/>
</dbReference>
<keyword evidence="11" id="KW-1185">Reference proteome</keyword>
<dbReference type="GO" id="GO:0046872">
    <property type="term" value="F:metal ion binding"/>
    <property type="evidence" value="ECO:0007669"/>
    <property type="project" value="UniProtKB-KW"/>
</dbReference>
<dbReference type="EMBL" id="BPLR01008025">
    <property type="protein sequence ID" value="GIY21508.1"/>
    <property type="molecule type" value="Genomic_DNA"/>
</dbReference>
<accession>A0AAV4RHW7</accession>
<dbReference type="GO" id="GO:0015031">
    <property type="term" value="P:protein transport"/>
    <property type="evidence" value="ECO:0007669"/>
    <property type="project" value="UniProtKB-KW"/>
</dbReference>
<comment type="subcellular location">
    <subcellularLocation>
        <location evidence="8">Mitochondrion inner membrane</location>
        <topology evidence="8">Peripheral membrane protein</topology>
        <orientation evidence="8">Intermembrane side</orientation>
    </subcellularLocation>
</comment>
<keyword evidence="4 8" id="KW-0653">Protein transport</keyword>
<comment type="similarity">
    <text evidence="8">Belongs to the small Tim family.</text>
</comment>
<dbReference type="AlphaFoldDB" id="A0AAV4RHW7"/>
<name>A0AAV4RHW7_CAEEX</name>
<keyword evidence="8" id="KW-0472">Membrane</keyword>
<dbReference type="Gene3D" id="1.10.287.810">
    <property type="entry name" value="Mitochondrial import inner membrane translocase subunit tim13 like domains"/>
    <property type="match status" value="1"/>
</dbReference>
<keyword evidence="7 8" id="KW-1015">Disulfide bond</keyword>
<comment type="function">
    <text evidence="8">Mitochondrial intermembrane chaperone that participates in the import and insertion of some multi-pass transmembrane proteins into the mitochondrial inner membrane. Also required for the transfer of beta-barrel precursors from the TOM complex to the sorting and assembly machinery (SAM complex) of the outer membrane. Acts as a chaperone-like protein that protects the hydrophobic precursors from aggregation and guide them through the mitochondrial intermembrane space.</text>
</comment>
<feature type="domain" description="Tim10-like" evidence="9">
    <location>
        <begin position="12"/>
        <end position="73"/>
    </location>
</feature>
<keyword evidence="5 8" id="KW-0811">Translocation</keyword>
<dbReference type="PANTHER" id="PTHR13172">
    <property type="entry name" value="MITOCHONDRIAL IMPORT INNER MEMBRANE TRANSLOCASE SUBUNIT TIM9B"/>
    <property type="match status" value="1"/>
</dbReference>
<keyword evidence="8" id="KW-0143">Chaperone</keyword>
<keyword evidence="8" id="KW-0999">Mitochondrion inner membrane</keyword>
<evidence type="ECO:0000313" key="10">
    <source>
        <dbReference type="EMBL" id="GIY21508.1"/>
    </source>
</evidence>
<evidence type="ECO:0000256" key="7">
    <source>
        <dbReference type="ARBA" id="ARBA00023157"/>
    </source>
</evidence>
<evidence type="ECO:0000256" key="5">
    <source>
        <dbReference type="ARBA" id="ARBA00023010"/>
    </source>
</evidence>
<dbReference type="InterPro" id="IPR035427">
    <property type="entry name" value="Tim10-like_dom_sf"/>
</dbReference>
<keyword evidence="6 8" id="KW-0496">Mitochondrion</keyword>
<evidence type="ECO:0000256" key="2">
    <source>
        <dbReference type="ARBA" id="ARBA00022723"/>
    </source>
</evidence>
<evidence type="ECO:0000256" key="6">
    <source>
        <dbReference type="ARBA" id="ARBA00023128"/>
    </source>
</evidence>
<comment type="subunit">
    <text evidence="8">Heterohexamer.</text>
</comment>
<proteinExistence type="inferred from homology"/>
<evidence type="ECO:0000256" key="3">
    <source>
        <dbReference type="ARBA" id="ARBA00022833"/>
    </source>
</evidence>
<comment type="domain">
    <text evidence="8">The twin CX3C motif contains 4 conserved Cys residues that form 2 disulfide bonds in the mitochondrial intermembrane space.</text>
</comment>
<evidence type="ECO:0000256" key="4">
    <source>
        <dbReference type="ARBA" id="ARBA00022927"/>
    </source>
</evidence>
<evidence type="ECO:0000256" key="8">
    <source>
        <dbReference type="RuleBase" id="RU367043"/>
    </source>
</evidence>
<gene>
    <name evidence="10" type="primary">Tim9a</name>
    <name evidence="10" type="ORF">CEXT_643521</name>
</gene>
<keyword evidence="1 8" id="KW-0813">Transport</keyword>
<dbReference type="GO" id="GO:0005743">
    <property type="term" value="C:mitochondrial inner membrane"/>
    <property type="evidence" value="ECO:0007669"/>
    <property type="project" value="UniProtKB-SubCell"/>
</dbReference>
<dbReference type="Pfam" id="PF02953">
    <property type="entry name" value="zf-Tim10_DDP"/>
    <property type="match status" value="1"/>
</dbReference>
<comment type="caution">
    <text evidence="10">The sequence shown here is derived from an EMBL/GenBank/DDBJ whole genome shotgun (WGS) entry which is preliminary data.</text>
</comment>
<evidence type="ECO:0000259" key="9">
    <source>
        <dbReference type="Pfam" id="PF02953"/>
    </source>
</evidence>
<dbReference type="InterPro" id="IPR050673">
    <property type="entry name" value="Mito_inner_translocase_sub"/>
</dbReference>
<evidence type="ECO:0000256" key="1">
    <source>
        <dbReference type="ARBA" id="ARBA00022448"/>
    </source>
</evidence>
<sequence length="94" mass="11003">MSTLEESSLTESEQIQQLKDFLKSYNKLSERCFLDCVHDFTVRQVRDKEDKCALNCMEKYMKMNQRISQRFQEFQIVSNENALAAAKKTGQLPS</sequence>
<dbReference type="SUPFAM" id="SSF144122">
    <property type="entry name" value="Tim10-like"/>
    <property type="match status" value="1"/>
</dbReference>
<keyword evidence="2" id="KW-0479">Metal-binding</keyword>
<reference evidence="10 11" key="1">
    <citation type="submission" date="2021-06" db="EMBL/GenBank/DDBJ databases">
        <title>Caerostris extrusa draft genome.</title>
        <authorList>
            <person name="Kono N."/>
            <person name="Arakawa K."/>
        </authorList>
    </citation>
    <scope>NUCLEOTIDE SEQUENCE [LARGE SCALE GENOMIC DNA]</scope>
</reference>
<protein>
    <recommendedName>
        <fullName evidence="8">Mitochondrial import inner membrane translocase subunit</fullName>
    </recommendedName>
</protein>
<keyword evidence="3" id="KW-0862">Zinc</keyword>
<dbReference type="Proteomes" id="UP001054945">
    <property type="component" value="Unassembled WGS sequence"/>
</dbReference>
<organism evidence="10 11">
    <name type="scientific">Caerostris extrusa</name>
    <name type="common">Bark spider</name>
    <name type="synonym">Caerostris bankana</name>
    <dbReference type="NCBI Taxonomy" id="172846"/>
    <lineage>
        <taxon>Eukaryota</taxon>
        <taxon>Metazoa</taxon>
        <taxon>Ecdysozoa</taxon>
        <taxon>Arthropoda</taxon>
        <taxon>Chelicerata</taxon>
        <taxon>Arachnida</taxon>
        <taxon>Araneae</taxon>
        <taxon>Araneomorphae</taxon>
        <taxon>Entelegynae</taxon>
        <taxon>Araneoidea</taxon>
        <taxon>Araneidae</taxon>
        <taxon>Caerostris</taxon>
    </lineage>
</organism>